<sequence>MSEYIKLQEKIKNFSRDEVYNVIEKLKYKGSYNKAIEKIESLKNNSLREYLQKPHFDFHYSSKEFLYKLAEILNLDVEKLKKEVKEIDDYLTIISKLPEPYIFVDTNFKRANQPIFALAFMEGKRRIGVNKEEVYNKPLDEVLKNVGEFVKNHYKKNEGKLPMWGKIHKYVYHHIDGKSYVFDKEGNLIDDEIAENKATLKIKNKEIKI</sequence>
<feature type="coiled-coil region" evidence="1">
    <location>
        <begin position="63"/>
        <end position="90"/>
    </location>
</feature>
<keyword evidence="3" id="KW-1185">Reference proteome</keyword>
<name>A0ABX5VD93_9BACT</name>
<dbReference type="Proteomes" id="UP000306825">
    <property type="component" value="Chromosome"/>
</dbReference>
<accession>A0ABX5VD93</accession>
<evidence type="ECO:0000313" key="3">
    <source>
        <dbReference type="Proteomes" id="UP000306825"/>
    </source>
</evidence>
<proteinExistence type="predicted"/>
<organism evidence="2 3">
    <name type="scientific">Caminibacter mediatlanticus TB-2</name>
    <dbReference type="NCBI Taxonomy" id="391592"/>
    <lineage>
        <taxon>Bacteria</taxon>
        <taxon>Pseudomonadati</taxon>
        <taxon>Campylobacterota</taxon>
        <taxon>Epsilonproteobacteria</taxon>
        <taxon>Nautiliales</taxon>
        <taxon>Nautiliaceae</taxon>
        <taxon>Caminibacter</taxon>
    </lineage>
</organism>
<evidence type="ECO:0000313" key="2">
    <source>
        <dbReference type="EMBL" id="QCT95031.1"/>
    </source>
</evidence>
<reference evidence="2 3" key="1">
    <citation type="submission" date="2019-05" db="EMBL/GenBank/DDBJ databases">
        <title>A comparative analysis of the Nautiliaceae.</title>
        <authorList>
            <person name="Grosche A."/>
            <person name="Smedile F."/>
            <person name="Vetriani C."/>
        </authorList>
    </citation>
    <scope>NUCLEOTIDE SEQUENCE [LARGE SCALE GENOMIC DNA]</scope>
    <source>
        <strain evidence="2 3">TB-2</strain>
    </source>
</reference>
<gene>
    <name evidence="2" type="ORF">FE773_07455</name>
</gene>
<evidence type="ECO:0000256" key="1">
    <source>
        <dbReference type="SAM" id="Coils"/>
    </source>
</evidence>
<protein>
    <submittedName>
        <fullName evidence="2">Uncharacterized protein</fullName>
    </submittedName>
</protein>
<dbReference type="EMBL" id="CP040463">
    <property type="protein sequence ID" value="QCT95031.1"/>
    <property type="molecule type" value="Genomic_DNA"/>
</dbReference>
<keyword evidence="1" id="KW-0175">Coiled coil</keyword>
<dbReference type="RefSeq" id="WP_138323686.1">
    <property type="nucleotide sequence ID" value="NZ_CP040463.1"/>
</dbReference>